<gene>
    <name evidence="2" type="ORF">JD844_006675</name>
</gene>
<proteinExistence type="predicted"/>
<protein>
    <recommendedName>
        <fullName evidence="1">Domain of unknown function with conserved HDNR motif domain-containing protein</fullName>
    </recommendedName>
</protein>
<sequence length="208" mass="24002">MPKGRRANPSTARDGIWFAQHENRQLYPESLTATMQKQIFNPEATRQIDNRLPLMYKVREKKPVNTFPFSVHDNRHCLLNVGEYLDSGLGLRKFQQETCQHYSRNYFFLAHEPTTSGTSHRTIYQTSFIKHSNIKPPLLGRFPRSHVDRSIALKSEDEKECMWFAKCYTDSNNLPSVKAEKSSVSGPEQPLPAEQVTECKEISKEITV</sequence>
<comment type="caution">
    <text evidence="2">The sequence shown here is derived from an EMBL/GenBank/DDBJ whole genome shotgun (WGS) entry which is preliminary data.</text>
</comment>
<name>A0ABQ7T234_PHRPL</name>
<dbReference type="PANTHER" id="PTHR35440:SF1">
    <property type="entry name" value="TESTIS-EXPRESSED PROTEIN 36"/>
    <property type="match status" value="1"/>
</dbReference>
<feature type="domain" description="Domain of unknown function with conserved HDNR motif" evidence="1">
    <location>
        <begin position="1"/>
        <end position="153"/>
    </location>
</feature>
<evidence type="ECO:0000259" key="1">
    <source>
        <dbReference type="Pfam" id="PF15115"/>
    </source>
</evidence>
<dbReference type="PANTHER" id="PTHR35440">
    <property type="entry name" value="TESTIS-EXPRESSED PROTEIN 36"/>
    <property type="match status" value="1"/>
</dbReference>
<dbReference type="InterPro" id="IPR029369">
    <property type="entry name" value="HDNR"/>
</dbReference>
<reference evidence="2 3" key="1">
    <citation type="journal article" date="2022" name="Gigascience">
        <title>A chromosome-level genome assembly and annotation of the desert horned lizard, Phrynosoma platyrhinos, provides insight into chromosomal rearrangements among reptiles.</title>
        <authorList>
            <person name="Koochekian N."/>
            <person name="Ascanio A."/>
            <person name="Farleigh K."/>
            <person name="Card D.C."/>
            <person name="Schield D.R."/>
            <person name="Castoe T.A."/>
            <person name="Jezkova T."/>
        </authorList>
    </citation>
    <scope>NUCLEOTIDE SEQUENCE [LARGE SCALE GENOMIC DNA]</scope>
    <source>
        <strain evidence="2">NK-2021</strain>
    </source>
</reference>
<dbReference type="Pfam" id="PF15115">
    <property type="entry name" value="HDNR"/>
    <property type="match status" value="1"/>
</dbReference>
<evidence type="ECO:0000313" key="2">
    <source>
        <dbReference type="EMBL" id="KAH0623662.1"/>
    </source>
</evidence>
<dbReference type="Proteomes" id="UP000826234">
    <property type="component" value="Unassembled WGS sequence"/>
</dbReference>
<organism evidence="2 3">
    <name type="scientific">Phrynosoma platyrhinos</name>
    <name type="common">Desert horned lizard</name>
    <dbReference type="NCBI Taxonomy" id="52577"/>
    <lineage>
        <taxon>Eukaryota</taxon>
        <taxon>Metazoa</taxon>
        <taxon>Chordata</taxon>
        <taxon>Craniata</taxon>
        <taxon>Vertebrata</taxon>
        <taxon>Euteleostomi</taxon>
        <taxon>Lepidosauria</taxon>
        <taxon>Squamata</taxon>
        <taxon>Bifurcata</taxon>
        <taxon>Unidentata</taxon>
        <taxon>Episquamata</taxon>
        <taxon>Toxicofera</taxon>
        <taxon>Iguania</taxon>
        <taxon>Phrynosomatidae</taxon>
        <taxon>Phrynosomatinae</taxon>
        <taxon>Phrynosoma</taxon>
    </lineage>
</organism>
<evidence type="ECO:0000313" key="3">
    <source>
        <dbReference type="Proteomes" id="UP000826234"/>
    </source>
</evidence>
<dbReference type="EMBL" id="JAIPUX010001880">
    <property type="protein sequence ID" value="KAH0623662.1"/>
    <property type="molecule type" value="Genomic_DNA"/>
</dbReference>
<accession>A0ABQ7T234</accession>
<keyword evidence="3" id="KW-1185">Reference proteome</keyword>